<keyword evidence="8" id="KW-0472">Membrane</keyword>
<dbReference type="GO" id="GO:0005524">
    <property type="term" value="F:ATP binding"/>
    <property type="evidence" value="ECO:0007669"/>
    <property type="project" value="UniProtKB-UniRule"/>
</dbReference>
<dbReference type="Pfam" id="PF19160">
    <property type="entry name" value="SPARK"/>
    <property type="match status" value="1"/>
</dbReference>
<dbReference type="InterPro" id="IPR008271">
    <property type="entry name" value="Ser/Thr_kinase_AS"/>
</dbReference>
<accession>A0AAU9R8V6</accession>
<evidence type="ECO:0000256" key="5">
    <source>
        <dbReference type="ARBA" id="ARBA00022840"/>
    </source>
</evidence>
<dbReference type="InterPro" id="IPR043891">
    <property type="entry name" value="SPARK"/>
</dbReference>
<dbReference type="FunFam" id="1.10.510.10:FF:000381">
    <property type="entry name" value="Putative receptor-like protein kinase"/>
    <property type="match status" value="1"/>
</dbReference>
<evidence type="ECO:0000256" key="7">
    <source>
        <dbReference type="SAM" id="MobiDB-lite"/>
    </source>
</evidence>
<dbReference type="PANTHER" id="PTHR47989:SF36">
    <property type="entry name" value="PROTEIN KINASE DOMAIN-CONTAINING PROTEIN"/>
    <property type="match status" value="1"/>
</dbReference>
<dbReference type="SMART" id="SM00220">
    <property type="entry name" value="S_TKc"/>
    <property type="match status" value="1"/>
</dbReference>
<dbReference type="PANTHER" id="PTHR47989">
    <property type="entry name" value="OS01G0750732 PROTEIN"/>
    <property type="match status" value="1"/>
</dbReference>
<keyword evidence="12" id="KW-1185">Reference proteome</keyword>
<keyword evidence="3 6" id="KW-0547">Nucleotide-binding</keyword>
<organism evidence="11 12">
    <name type="scientific">Thlaspi arvense</name>
    <name type="common">Field penny-cress</name>
    <dbReference type="NCBI Taxonomy" id="13288"/>
    <lineage>
        <taxon>Eukaryota</taxon>
        <taxon>Viridiplantae</taxon>
        <taxon>Streptophyta</taxon>
        <taxon>Embryophyta</taxon>
        <taxon>Tracheophyta</taxon>
        <taxon>Spermatophyta</taxon>
        <taxon>Magnoliopsida</taxon>
        <taxon>eudicotyledons</taxon>
        <taxon>Gunneridae</taxon>
        <taxon>Pentapetalae</taxon>
        <taxon>rosids</taxon>
        <taxon>malvids</taxon>
        <taxon>Brassicales</taxon>
        <taxon>Brassicaceae</taxon>
        <taxon>Thlaspideae</taxon>
        <taxon>Thlaspi</taxon>
    </lineage>
</organism>
<evidence type="ECO:0000256" key="1">
    <source>
        <dbReference type="ARBA" id="ARBA00022527"/>
    </source>
</evidence>
<dbReference type="InterPro" id="IPR017441">
    <property type="entry name" value="Protein_kinase_ATP_BS"/>
</dbReference>
<reference evidence="11 12" key="1">
    <citation type="submission" date="2022-03" db="EMBL/GenBank/DDBJ databases">
        <authorList>
            <person name="Nunn A."/>
            <person name="Chopra R."/>
            <person name="Nunn A."/>
            <person name="Contreras Garrido A."/>
        </authorList>
    </citation>
    <scope>NUCLEOTIDE SEQUENCE [LARGE SCALE GENOMIC DNA]</scope>
</reference>
<dbReference type="PROSITE" id="PS00107">
    <property type="entry name" value="PROTEIN_KINASE_ATP"/>
    <property type="match status" value="1"/>
</dbReference>
<evidence type="ECO:0000256" key="2">
    <source>
        <dbReference type="ARBA" id="ARBA00022679"/>
    </source>
</evidence>
<feature type="binding site" evidence="6">
    <location>
        <position position="341"/>
    </location>
    <ligand>
        <name>ATP</name>
        <dbReference type="ChEBI" id="CHEBI:30616"/>
    </ligand>
</feature>
<dbReference type="GO" id="GO:0004674">
    <property type="term" value="F:protein serine/threonine kinase activity"/>
    <property type="evidence" value="ECO:0007669"/>
    <property type="project" value="UniProtKB-KW"/>
</dbReference>
<sequence>MVTLMLALLCVYTDCPLDFTSSNFTLVASVCSNITNRGKCCRYMNALVAFSVARYANLSTNLGVSSDLSQTCIASISRSMELHGVSRNATSFCGLGTKILVKYNCEGRTTVTQMHQSPKFGHVTRNCRLPLSPANQCRKCLNSGITYLRDLVGAETKNITLSTCRDATYAALASRIDYTSALELLSCFFQVTELSIPSESFPPLASPEHSPSTAGVISPSSIDSLLTPGQNNNPYHLTLVPTIGIVVTALALTMLVVLVILIRKKNRELDESESLDRKSTKTLPSPRPVFKIHEDDSSPFQKFSFKEMRNATNDFNTVIGHGGFGTVYRAEFSDGLVAAVKRMNKVTVQSQKDFCREVELLAKLHHRNLVSLKGFCIQKKERLLIYDYMGNGSLKDHLHSIEKPPLSWGTRMKIAIDVANALEYLHFYCDPPLCHRDIKSSNILLDENFVAKLSDFGLAHSSRDGSVSFEPVNTDIHGTPGYVDPEYVVTQELTEKSDVYSYGVMLLELITGKRAVDEGRNLVETSQRLLVTKSRHVDLVDARIKDSIDDDDGEKQLEAAVTVVRLCTEKEGRSRPSIKQVLRLLCESCDTLHSGFARAVEEEIGQDSRKRTVLRFQKSNNRIFGSSSSTNSRSFCSRSLPHSPSPKSQSQSQSQSLPFLSVVILHYQAFLAIMSPSYQGPVRVLLKHCLFASHGGCLDDSFGCKFKKQYQ</sequence>
<keyword evidence="8" id="KW-1133">Transmembrane helix</keyword>
<evidence type="ECO:0000313" key="12">
    <source>
        <dbReference type="Proteomes" id="UP000836841"/>
    </source>
</evidence>
<evidence type="ECO:0000256" key="6">
    <source>
        <dbReference type="PROSITE-ProRule" id="PRU10141"/>
    </source>
</evidence>
<feature type="compositionally biased region" description="Low complexity" evidence="7">
    <location>
        <begin position="626"/>
        <end position="652"/>
    </location>
</feature>
<dbReference type="InterPro" id="IPR000719">
    <property type="entry name" value="Prot_kinase_dom"/>
</dbReference>
<dbReference type="PROSITE" id="PS00108">
    <property type="entry name" value="PROTEIN_KINASE_ST"/>
    <property type="match status" value="1"/>
</dbReference>
<protein>
    <recommendedName>
        <fullName evidence="10">Protein kinase domain-containing protein</fullName>
    </recommendedName>
</protein>
<dbReference type="Gene3D" id="1.10.510.10">
    <property type="entry name" value="Transferase(Phosphotransferase) domain 1"/>
    <property type="match status" value="1"/>
</dbReference>
<dbReference type="Gene3D" id="3.30.200.20">
    <property type="entry name" value="Phosphorylase Kinase, domain 1"/>
    <property type="match status" value="1"/>
</dbReference>
<feature type="region of interest" description="Disordered" evidence="7">
    <location>
        <begin position="624"/>
        <end position="652"/>
    </location>
</feature>
<feature type="domain" description="Protein kinase" evidence="10">
    <location>
        <begin position="313"/>
        <end position="596"/>
    </location>
</feature>
<dbReference type="FunFam" id="3.30.200.20:FF:000420">
    <property type="entry name" value="Putative receptor-like protein kinase"/>
    <property type="match status" value="1"/>
</dbReference>
<dbReference type="Pfam" id="PF00069">
    <property type="entry name" value="Pkinase"/>
    <property type="match status" value="1"/>
</dbReference>
<name>A0AAU9R8V6_THLAR</name>
<dbReference type="EMBL" id="OU466857">
    <property type="protein sequence ID" value="CAH2036268.1"/>
    <property type="molecule type" value="Genomic_DNA"/>
</dbReference>
<evidence type="ECO:0000259" key="10">
    <source>
        <dbReference type="PROSITE" id="PS50011"/>
    </source>
</evidence>
<evidence type="ECO:0000256" key="4">
    <source>
        <dbReference type="ARBA" id="ARBA00022777"/>
    </source>
</evidence>
<keyword evidence="5 6" id="KW-0067">ATP-binding</keyword>
<keyword evidence="2" id="KW-0808">Transferase</keyword>
<keyword evidence="8" id="KW-0812">Transmembrane</keyword>
<feature type="signal peptide" evidence="9">
    <location>
        <begin position="1"/>
        <end position="22"/>
    </location>
</feature>
<feature type="chain" id="PRO_5043448742" description="Protein kinase domain-containing protein" evidence="9">
    <location>
        <begin position="23"/>
        <end position="711"/>
    </location>
</feature>
<feature type="transmembrane region" description="Helical" evidence="8">
    <location>
        <begin position="239"/>
        <end position="262"/>
    </location>
</feature>
<dbReference type="Proteomes" id="UP000836841">
    <property type="component" value="Chromosome 1"/>
</dbReference>
<evidence type="ECO:0000256" key="8">
    <source>
        <dbReference type="SAM" id="Phobius"/>
    </source>
</evidence>
<proteinExistence type="predicted"/>
<keyword evidence="4" id="KW-0418">Kinase</keyword>
<keyword evidence="9" id="KW-0732">Signal</keyword>
<evidence type="ECO:0000256" key="3">
    <source>
        <dbReference type="ARBA" id="ARBA00022741"/>
    </source>
</evidence>
<dbReference type="AlphaFoldDB" id="A0AAU9R8V6"/>
<gene>
    <name evidence="11" type="ORF">TAV2_LOCUS3199</name>
</gene>
<dbReference type="InterPro" id="IPR011009">
    <property type="entry name" value="Kinase-like_dom_sf"/>
</dbReference>
<dbReference type="CDD" id="cd14066">
    <property type="entry name" value="STKc_IRAK"/>
    <property type="match status" value="1"/>
</dbReference>
<dbReference type="PROSITE" id="PS50011">
    <property type="entry name" value="PROTEIN_KINASE_DOM"/>
    <property type="match status" value="1"/>
</dbReference>
<evidence type="ECO:0000256" key="9">
    <source>
        <dbReference type="SAM" id="SignalP"/>
    </source>
</evidence>
<dbReference type="SUPFAM" id="SSF56112">
    <property type="entry name" value="Protein kinase-like (PK-like)"/>
    <property type="match status" value="1"/>
</dbReference>
<keyword evidence="1" id="KW-0723">Serine/threonine-protein kinase</keyword>
<evidence type="ECO:0000313" key="11">
    <source>
        <dbReference type="EMBL" id="CAH2036268.1"/>
    </source>
</evidence>